<dbReference type="CDD" id="cd19411">
    <property type="entry name" value="MCP2201-like_sensor"/>
    <property type="match status" value="1"/>
</dbReference>
<evidence type="ECO:0000313" key="11">
    <source>
        <dbReference type="Proteomes" id="UP000297839"/>
    </source>
</evidence>
<dbReference type="CDD" id="cd11386">
    <property type="entry name" value="MCP_signal"/>
    <property type="match status" value="1"/>
</dbReference>
<keyword evidence="2" id="KW-0488">Methylation</keyword>
<evidence type="ECO:0000256" key="2">
    <source>
        <dbReference type="ARBA" id="ARBA00022481"/>
    </source>
</evidence>
<dbReference type="PROSITE" id="PS00914">
    <property type="entry name" value="SYNTAXIN"/>
    <property type="match status" value="1"/>
</dbReference>
<dbReference type="PROSITE" id="PS50885">
    <property type="entry name" value="HAMP"/>
    <property type="match status" value="1"/>
</dbReference>
<organism evidence="10 11">
    <name type="scientific">Ramlibacter humi</name>
    <dbReference type="NCBI Taxonomy" id="2530451"/>
    <lineage>
        <taxon>Bacteria</taxon>
        <taxon>Pseudomonadati</taxon>
        <taxon>Pseudomonadota</taxon>
        <taxon>Betaproteobacteria</taxon>
        <taxon>Burkholderiales</taxon>
        <taxon>Comamonadaceae</taxon>
        <taxon>Ramlibacter</taxon>
    </lineage>
</organism>
<keyword evidence="7" id="KW-1133">Transmembrane helix</keyword>
<dbReference type="PANTHER" id="PTHR43531:SF14">
    <property type="entry name" value="METHYL-ACCEPTING CHEMOTAXIS PROTEIN I-RELATED"/>
    <property type="match status" value="1"/>
</dbReference>
<name>A0A4Z0CCG0_9BURK</name>
<comment type="caution">
    <text evidence="10">The sequence shown here is derived from an EMBL/GenBank/DDBJ whole genome shotgun (WGS) entry which is preliminary data.</text>
</comment>
<feature type="domain" description="Methyl-accepting transducer" evidence="8">
    <location>
        <begin position="354"/>
        <end position="583"/>
    </location>
</feature>
<proteinExistence type="inferred from homology"/>
<dbReference type="InterPro" id="IPR003660">
    <property type="entry name" value="HAMP_dom"/>
</dbReference>
<dbReference type="PANTHER" id="PTHR43531">
    <property type="entry name" value="PROTEIN ICFG"/>
    <property type="match status" value="1"/>
</dbReference>
<feature type="compositionally biased region" description="Polar residues" evidence="6">
    <location>
        <begin position="361"/>
        <end position="402"/>
    </location>
</feature>
<feature type="region of interest" description="Disordered" evidence="6">
    <location>
        <begin position="1"/>
        <end position="25"/>
    </location>
</feature>
<keyword evidence="4" id="KW-0807">Transducer</keyword>
<dbReference type="InterPro" id="IPR006012">
    <property type="entry name" value="Syntaxin/epimorphin_CS"/>
</dbReference>
<dbReference type="Pfam" id="PF00672">
    <property type="entry name" value="HAMP"/>
    <property type="match status" value="1"/>
</dbReference>
<evidence type="ECO:0000259" key="9">
    <source>
        <dbReference type="PROSITE" id="PS50885"/>
    </source>
</evidence>
<feature type="compositionally biased region" description="Basic residues" evidence="6">
    <location>
        <begin position="54"/>
        <end position="65"/>
    </location>
</feature>
<reference evidence="10 11" key="1">
    <citation type="submission" date="2019-03" db="EMBL/GenBank/DDBJ databases">
        <title>Ramlibacter sp. 18x22-1, whole genome shotgun sequence.</title>
        <authorList>
            <person name="Zhang X."/>
            <person name="Feng G."/>
            <person name="Zhu H."/>
        </authorList>
    </citation>
    <scope>NUCLEOTIDE SEQUENCE [LARGE SCALE GENOMIC DNA]</scope>
    <source>
        <strain evidence="10 11">18x22-1</strain>
    </source>
</reference>
<evidence type="ECO:0000259" key="8">
    <source>
        <dbReference type="PROSITE" id="PS50111"/>
    </source>
</evidence>
<dbReference type="GO" id="GO:0005886">
    <property type="term" value="C:plasma membrane"/>
    <property type="evidence" value="ECO:0007669"/>
    <property type="project" value="TreeGrafter"/>
</dbReference>
<feature type="transmembrane region" description="Helical" evidence="7">
    <location>
        <begin position="273"/>
        <end position="295"/>
    </location>
</feature>
<keyword evidence="11" id="KW-1185">Reference proteome</keyword>
<dbReference type="SMART" id="SM00283">
    <property type="entry name" value="MA"/>
    <property type="match status" value="1"/>
</dbReference>
<evidence type="ECO:0000256" key="4">
    <source>
        <dbReference type="PROSITE-ProRule" id="PRU00284"/>
    </source>
</evidence>
<dbReference type="InterPro" id="IPR004090">
    <property type="entry name" value="Chemotax_Me-accpt_rcpt"/>
</dbReference>
<dbReference type="Proteomes" id="UP000297839">
    <property type="component" value="Unassembled WGS sequence"/>
</dbReference>
<dbReference type="SMART" id="SM00304">
    <property type="entry name" value="HAMP"/>
    <property type="match status" value="2"/>
</dbReference>
<evidence type="ECO:0000256" key="6">
    <source>
        <dbReference type="SAM" id="MobiDB-lite"/>
    </source>
</evidence>
<sequence length="639" mass="68472">MLRFIPAVSGPRAAGGPSKSGGAGPHLCARGRESAICAAGTALFRAPRPAWLKKNRRDPKYRRRPACAGPSHAVRPARRGQEDSHMQWFRNMAVGRRLAFGFAALIVFGLASSLAGIARLREVERMTQRLGVEDAEMLVLTQQWTRAIEANTARNWVVFFVREPVVMAKVKDEMAAVVTRVNANLKRINELMVGDDEGLALIARITKQREEYQKTRNELFKKMDAGESVARDAMERLAPMAASYLASIEDVAEHQRRRARTHMEDAEKAADQGVFVLAAGAVLALLAGIGLAWIITRSVVKPVREAQAVADAIASGDLGVQIRTDRRDEIGQLMAAMSRMAAELRRIVGEVRDSSDGIATGSGQIATGNVDLSQRTEEQASNLQQTAASMKQLSSTVRSNAESARRASELAGSASEVARQGGQAVGEVVQTMEAISAASRKIADITGVIDGIAFQTNILALNAAVEAARAGEQGRGFAVVASEVRTLAQRSADAAKEIKALIGDSAGKVEDGSRQVDEAGRTMQNIVRQVQEVAELVDRISAATNEQDEGITHLDSAVQQLDQVTQQNAALVEESAAAAESLNQQAQRLVQAVAVFRLGQDGMRQAISQAQASSLASVQAVAMPAMPNVATKGDNWQSF</sequence>
<dbReference type="InterPro" id="IPR051310">
    <property type="entry name" value="MCP_chemotaxis"/>
</dbReference>
<feature type="region of interest" description="Disordered" evidence="6">
    <location>
        <begin position="358"/>
        <end position="404"/>
    </location>
</feature>
<keyword evidence="7" id="KW-0472">Membrane</keyword>
<dbReference type="GO" id="GO:0005484">
    <property type="term" value="F:SNAP receptor activity"/>
    <property type="evidence" value="ECO:0007669"/>
    <property type="project" value="InterPro"/>
</dbReference>
<evidence type="ECO:0000256" key="3">
    <source>
        <dbReference type="ARBA" id="ARBA00029447"/>
    </source>
</evidence>
<dbReference type="EMBL" id="SMLK01000001">
    <property type="protein sequence ID" value="TFZ07789.1"/>
    <property type="molecule type" value="Genomic_DNA"/>
</dbReference>
<dbReference type="SUPFAM" id="SSF58104">
    <property type="entry name" value="Methyl-accepting chemotaxis protein (MCP) signaling domain"/>
    <property type="match status" value="1"/>
</dbReference>
<dbReference type="InterPro" id="IPR024478">
    <property type="entry name" value="HlyB_4HB_MCP"/>
</dbReference>
<dbReference type="FunFam" id="1.10.287.950:FF:000001">
    <property type="entry name" value="Methyl-accepting chemotaxis sensory transducer"/>
    <property type="match status" value="1"/>
</dbReference>
<dbReference type="InterPro" id="IPR047347">
    <property type="entry name" value="YvaQ-like_sensor"/>
</dbReference>
<gene>
    <name evidence="10" type="ORF">EZ216_01085</name>
</gene>
<feature type="region of interest" description="Disordered" evidence="6">
    <location>
        <begin position="54"/>
        <end position="81"/>
    </location>
</feature>
<feature type="coiled-coil region" evidence="5">
    <location>
        <begin position="526"/>
        <end position="592"/>
    </location>
</feature>
<dbReference type="Gene3D" id="1.10.287.950">
    <property type="entry name" value="Methyl-accepting chemotaxis protein"/>
    <property type="match status" value="1"/>
</dbReference>
<dbReference type="PROSITE" id="PS50111">
    <property type="entry name" value="CHEMOTAXIS_TRANSDUC_2"/>
    <property type="match status" value="1"/>
</dbReference>
<evidence type="ECO:0000256" key="1">
    <source>
        <dbReference type="ARBA" id="ARBA00004370"/>
    </source>
</evidence>
<protein>
    <submittedName>
        <fullName evidence="10">HAMP domain-containing protein</fullName>
    </submittedName>
</protein>
<dbReference type="GO" id="GO:0006886">
    <property type="term" value="P:intracellular protein transport"/>
    <property type="evidence" value="ECO:0007669"/>
    <property type="project" value="InterPro"/>
</dbReference>
<comment type="similarity">
    <text evidence="3">Belongs to the methyl-accepting chemotaxis (MCP) protein family.</text>
</comment>
<keyword evidence="5" id="KW-0175">Coiled coil</keyword>
<feature type="transmembrane region" description="Helical" evidence="7">
    <location>
        <begin position="98"/>
        <end position="120"/>
    </location>
</feature>
<keyword evidence="7" id="KW-0812">Transmembrane</keyword>
<evidence type="ECO:0000256" key="5">
    <source>
        <dbReference type="SAM" id="Coils"/>
    </source>
</evidence>
<dbReference type="InterPro" id="IPR004089">
    <property type="entry name" value="MCPsignal_dom"/>
</dbReference>
<dbReference type="GO" id="GO:0004888">
    <property type="term" value="F:transmembrane signaling receptor activity"/>
    <property type="evidence" value="ECO:0007669"/>
    <property type="project" value="InterPro"/>
</dbReference>
<evidence type="ECO:0000313" key="10">
    <source>
        <dbReference type="EMBL" id="TFZ07789.1"/>
    </source>
</evidence>
<evidence type="ECO:0000256" key="7">
    <source>
        <dbReference type="SAM" id="Phobius"/>
    </source>
</evidence>
<dbReference type="GO" id="GO:0007165">
    <property type="term" value="P:signal transduction"/>
    <property type="evidence" value="ECO:0007669"/>
    <property type="project" value="UniProtKB-KW"/>
</dbReference>
<dbReference type="AlphaFoldDB" id="A0A4Z0CCG0"/>
<feature type="domain" description="HAMP" evidence="9">
    <location>
        <begin position="297"/>
        <end position="349"/>
    </location>
</feature>
<accession>A0A4Z0CCG0</accession>
<dbReference type="OrthoDB" id="5441488at2"/>
<dbReference type="PRINTS" id="PR00260">
    <property type="entry name" value="CHEMTRNSDUCR"/>
</dbReference>
<dbReference type="Pfam" id="PF00015">
    <property type="entry name" value="MCPsignal"/>
    <property type="match status" value="1"/>
</dbReference>
<dbReference type="CDD" id="cd06225">
    <property type="entry name" value="HAMP"/>
    <property type="match status" value="1"/>
</dbReference>
<comment type="subcellular location">
    <subcellularLocation>
        <location evidence="1">Membrane</location>
    </subcellularLocation>
</comment>
<dbReference type="Pfam" id="PF12729">
    <property type="entry name" value="4HB_MCP_1"/>
    <property type="match status" value="1"/>
</dbReference>
<dbReference type="GO" id="GO:0006935">
    <property type="term" value="P:chemotaxis"/>
    <property type="evidence" value="ECO:0007669"/>
    <property type="project" value="InterPro"/>
</dbReference>